<dbReference type="InterPro" id="IPR049492">
    <property type="entry name" value="BD-FAE-like_dom"/>
</dbReference>
<dbReference type="GO" id="GO:0016787">
    <property type="term" value="F:hydrolase activity"/>
    <property type="evidence" value="ECO:0007669"/>
    <property type="project" value="UniProtKB-KW"/>
</dbReference>
<feature type="domain" description="BD-FAE-like" evidence="3">
    <location>
        <begin position="86"/>
        <end position="279"/>
    </location>
</feature>
<dbReference type="PANTHER" id="PTHR48081:SF13">
    <property type="entry name" value="ALPHA_BETA HYDROLASE"/>
    <property type="match status" value="1"/>
</dbReference>
<dbReference type="Gene3D" id="3.40.50.1820">
    <property type="entry name" value="alpha/beta hydrolase"/>
    <property type="match status" value="1"/>
</dbReference>
<dbReference type="InterPro" id="IPR029058">
    <property type="entry name" value="AB_hydrolase_fold"/>
</dbReference>
<gene>
    <name evidence="4" type="ORF">MTX78_10550</name>
</gene>
<name>A0ABY4D708_9BACT</name>
<sequence length="335" mass="36723">MNCARSLRLFSALLVFLYSSIGLVSPGLAQQPAAAKRDTSFTIHSAYSKVKKQHPTSSIARPPVPAGVRSQLNLTYCTQDSHDLKLDVFYTAANKRQRRPAVLLIHGGGWHSGDRSQHVPMAQQLAAQGFVAVTAEYRLSTEAPYPAAVQDLKAAIRWLRNHADLYSIDPNRIAVWGFSAGGQLAALVGSTNGEALFEQGGCSSKQSSSVQAVVNVDGILAFLHPESGEGDDSKSTSAATYWFGGPKTERPELWQQASALTHVGPRTPPTLFINSSVDRMHAGRDDMLARLQALGVYTEVQRFPDAPHTFVLFNPWFEPTLRYTVDFLNKVFRVR</sequence>
<evidence type="ECO:0000256" key="2">
    <source>
        <dbReference type="SAM" id="SignalP"/>
    </source>
</evidence>
<keyword evidence="1 4" id="KW-0378">Hydrolase</keyword>
<protein>
    <submittedName>
        <fullName evidence="4">Alpha/beta hydrolase</fullName>
    </submittedName>
</protein>
<dbReference type="InterPro" id="IPR050300">
    <property type="entry name" value="GDXG_lipolytic_enzyme"/>
</dbReference>
<dbReference type="SUPFAM" id="SSF53474">
    <property type="entry name" value="alpha/beta-Hydrolases"/>
    <property type="match status" value="1"/>
</dbReference>
<dbReference type="Proteomes" id="UP000831113">
    <property type="component" value="Chromosome"/>
</dbReference>
<accession>A0ABY4D708</accession>
<evidence type="ECO:0000313" key="5">
    <source>
        <dbReference type="Proteomes" id="UP000831113"/>
    </source>
</evidence>
<dbReference type="PANTHER" id="PTHR48081">
    <property type="entry name" value="AB HYDROLASE SUPERFAMILY PROTEIN C4A8.06C"/>
    <property type="match status" value="1"/>
</dbReference>
<dbReference type="EMBL" id="CP094669">
    <property type="protein sequence ID" value="UOG77021.1"/>
    <property type="molecule type" value="Genomic_DNA"/>
</dbReference>
<keyword evidence="5" id="KW-1185">Reference proteome</keyword>
<keyword evidence="2" id="KW-0732">Signal</keyword>
<dbReference type="Pfam" id="PF20434">
    <property type="entry name" value="BD-FAE"/>
    <property type="match status" value="1"/>
</dbReference>
<proteinExistence type="predicted"/>
<evidence type="ECO:0000259" key="3">
    <source>
        <dbReference type="Pfam" id="PF20434"/>
    </source>
</evidence>
<evidence type="ECO:0000313" key="4">
    <source>
        <dbReference type="EMBL" id="UOG77021.1"/>
    </source>
</evidence>
<organism evidence="4 5">
    <name type="scientific">Hymenobacter tibetensis</name>
    <dbReference type="NCBI Taxonomy" id="497967"/>
    <lineage>
        <taxon>Bacteria</taxon>
        <taxon>Pseudomonadati</taxon>
        <taxon>Bacteroidota</taxon>
        <taxon>Cytophagia</taxon>
        <taxon>Cytophagales</taxon>
        <taxon>Hymenobacteraceae</taxon>
        <taxon>Hymenobacter</taxon>
    </lineage>
</organism>
<feature type="chain" id="PRO_5046171643" evidence="2">
    <location>
        <begin position="30"/>
        <end position="335"/>
    </location>
</feature>
<dbReference type="RefSeq" id="WP_243802434.1">
    <property type="nucleotide sequence ID" value="NZ_CP094669.1"/>
</dbReference>
<feature type="signal peptide" evidence="2">
    <location>
        <begin position="1"/>
        <end position="29"/>
    </location>
</feature>
<evidence type="ECO:0000256" key="1">
    <source>
        <dbReference type="ARBA" id="ARBA00022801"/>
    </source>
</evidence>
<reference evidence="4 5" key="1">
    <citation type="submission" date="2022-03" db="EMBL/GenBank/DDBJ databases">
        <title>Hymenobactersp. isolated from the air.</title>
        <authorList>
            <person name="Won M."/>
            <person name="Kwon S.-W."/>
        </authorList>
    </citation>
    <scope>NUCLEOTIDE SEQUENCE [LARGE SCALE GENOMIC DNA]</scope>
    <source>
        <strain evidence="4 5">KACC 21982</strain>
    </source>
</reference>